<organism evidence="1 2">
    <name type="scientific">Phaeocystis globosa virus PgV-16T</name>
    <dbReference type="NCBI Taxonomy" id="3071227"/>
    <lineage>
        <taxon>Viruses</taxon>
        <taxon>Varidnaviria</taxon>
        <taxon>Bamfordvirae</taxon>
        <taxon>Nucleocytoviricota</taxon>
        <taxon>Megaviricetes</taxon>
        <taxon>Imitervirales</taxon>
        <taxon>Mesomimiviridae</taxon>
        <taxon>Tethysvirus</taxon>
        <taxon>Tethysvirus hollandense</taxon>
    </lineage>
</organism>
<proteinExistence type="predicted"/>
<reference evidence="1 2" key="1">
    <citation type="journal article" date="2013" name="Proc. Natl. Acad. Sci. U.S.A.">
        <title>Genome of Phaeocystis globosa virus PgV-16T highlights the common ancestry of the largest known DNA viruses infecting eukaryotes.</title>
        <authorList>
            <person name="Santini S."/>
            <person name="Jeudy S."/>
            <person name="Bartoli J."/>
            <person name="Poirot O."/>
            <person name="Lescot M."/>
            <person name="Abergel C."/>
            <person name="Barbe V."/>
            <person name="Wommack K.E."/>
            <person name="Noordeloos A.A."/>
            <person name="Brussaard C.P."/>
            <person name="Claverie J.M."/>
        </authorList>
    </citation>
    <scope>NUCLEOTIDE SEQUENCE [LARGE SCALE GENOMIC DNA]</scope>
    <source>
        <strain evidence="1 2">16T</strain>
    </source>
</reference>
<dbReference type="EMBL" id="KC662249">
    <property type="protein sequence ID" value="AGM15366.1"/>
    <property type="molecule type" value="Genomic_DNA"/>
</dbReference>
<accession>A0AC59EWP1</accession>
<name>A0AC59EWP1_9VIRU</name>
<evidence type="ECO:0000313" key="2">
    <source>
        <dbReference type="Proteomes" id="UP000204225"/>
    </source>
</evidence>
<sequence length="561" mass="61420">MSSITNQIVANIKKTSTNFNSYSFIDTENVVCIDTSKNRIGINQKKPEYSIDISGISTSNAVRVHNLHINNKAMIEEISCNKITMGYFNSTLSDASHMNVDSISGDYVDVNRLIVQEISTSQISVPDISVDYLDVANNINVPTMNVSAKIKTANLEVENAVNFPSVDISNLKVDTFADIEKCNIEDLSASGISAEEITCKDIYVKDGLYSIGETSFNNLHVDGDISATNMFIQNKAIINEISAHSLDFNILTGVTFNVTQVKSDGKIVINDGKIGDPNNPANAVFKTLNVTNVDVSESLICTGISDLSDGLLVLPGYKTEYDGGVYSNGGISRNIDPGTLAFDTTSNILKIYNNNSAWNNLVFKQNFVTISLRRDISGNTISYNAPAGHFVIDQSDNLRLDQTSSPTYPNIKYIPLAYDVDEGNKFGLTNNSKTVEIKNPSDGELFEIHASVGIKYLNKSPGDVEPNTYTVGIYPDMNTTLALKDSIDNSFVHMNSAVVAFDNSFNYANITLNYMGQLADTNKGHVLTERTGFNFYISSVKDINFIAIDQFNATIKQLQTS</sequence>
<keyword evidence="2" id="KW-1185">Reference proteome</keyword>
<protein>
    <submittedName>
        <fullName evidence="1">Hemolysin-like protein</fullName>
    </submittedName>
</protein>
<evidence type="ECO:0000313" key="1">
    <source>
        <dbReference type="EMBL" id="AGM15366.1"/>
    </source>
</evidence>
<dbReference type="Proteomes" id="UP000204225">
    <property type="component" value="Segment"/>
</dbReference>
<gene>
    <name evidence="1" type="ORF">PGCG_00054</name>
</gene>